<accession>A0A837AEY7</accession>
<organism evidence="2 3">
    <name type="scientific">Glaesserella parasuis HPS10</name>
    <dbReference type="NCBI Taxonomy" id="1450514"/>
    <lineage>
        <taxon>Bacteria</taxon>
        <taxon>Pseudomonadati</taxon>
        <taxon>Pseudomonadota</taxon>
        <taxon>Gammaproteobacteria</taxon>
        <taxon>Pasteurellales</taxon>
        <taxon>Pasteurellaceae</taxon>
        <taxon>Glaesserella</taxon>
    </lineage>
</organism>
<evidence type="ECO:0000259" key="1">
    <source>
        <dbReference type="Pfam" id="PF18735"/>
    </source>
</evidence>
<dbReference type="Pfam" id="PF18735">
    <property type="entry name" value="HEPN_RiboL-PSP"/>
    <property type="match status" value="1"/>
</dbReference>
<reference evidence="2 3" key="1">
    <citation type="submission" date="2014-02" db="EMBL/GenBank/DDBJ databases">
        <title>Comparative genomics of Haemophilus parasuis isolated from pig lungs.</title>
        <authorList>
            <person name="Kittichotirat W."/>
            <person name="Bumgarner R.E."/>
            <person name="Lawrence P."/>
        </authorList>
    </citation>
    <scope>NUCLEOTIDE SEQUENCE [LARGE SCALE GENOMIC DNA]</scope>
    <source>
        <strain evidence="2 3">HPS10</strain>
    </source>
</reference>
<evidence type="ECO:0000313" key="2">
    <source>
        <dbReference type="EMBL" id="KDB44938.1"/>
    </source>
</evidence>
<sequence length="155" mass="18142">YINSQKHQCSELKDNFHQIMLGKHLSDQRISSLDGENIHHQKVLFSFFKEQMQAIFKINEEKTISTKSNLNYDTLSLILLQLGLEDENFETKKVFIDEKLLDGRNSIAHGNKQGKTTPKDLYTEIKTELLDMIENFHHLIKESISDQTYLKTTRE</sequence>
<feature type="non-terminal residue" evidence="2">
    <location>
        <position position="1"/>
    </location>
</feature>
<gene>
    <name evidence="2" type="ORF">HPS10_10785</name>
</gene>
<dbReference type="Proteomes" id="UP000027036">
    <property type="component" value="Unassembled WGS sequence"/>
</dbReference>
<dbReference type="RefSeq" id="WP_035525021.1">
    <property type="nucleotide sequence ID" value="NZ_JDSO01000186.1"/>
</dbReference>
<evidence type="ECO:0000313" key="3">
    <source>
        <dbReference type="Proteomes" id="UP000027036"/>
    </source>
</evidence>
<comment type="caution">
    <text evidence="2">The sequence shown here is derived from an EMBL/GenBank/DDBJ whole genome shotgun (WGS) entry which is preliminary data.</text>
</comment>
<feature type="domain" description="RiboL-PSP-HEPN" evidence="1">
    <location>
        <begin position="1"/>
        <end position="141"/>
    </location>
</feature>
<name>A0A837AEY7_GLAPU</name>
<dbReference type="AlphaFoldDB" id="A0A837AEY7"/>
<dbReference type="InterPro" id="IPR041519">
    <property type="entry name" value="HEPN_RiboL-PSP"/>
</dbReference>
<protein>
    <recommendedName>
        <fullName evidence="1">RiboL-PSP-HEPN domain-containing protein</fullName>
    </recommendedName>
</protein>
<proteinExistence type="predicted"/>
<dbReference type="EMBL" id="JDSO01000186">
    <property type="protein sequence ID" value="KDB44938.1"/>
    <property type="molecule type" value="Genomic_DNA"/>
</dbReference>